<dbReference type="OrthoDB" id="5329963at2"/>
<evidence type="ECO:0000313" key="3">
    <source>
        <dbReference type="Proteomes" id="UP000053557"/>
    </source>
</evidence>
<dbReference type="Proteomes" id="UP000053557">
    <property type="component" value="Unassembled WGS sequence"/>
</dbReference>
<reference evidence="2 3" key="1">
    <citation type="submission" date="2015-12" db="EMBL/GenBank/DDBJ databases">
        <title>Draft genome sequence of Acidibacillus ferrooxidans ITV001, isolated from a chalcopyrite acid mine drainage site in Brazil.</title>
        <authorList>
            <person name="Dall'Agnol H."/>
            <person name="Nancucheo I."/>
            <person name="Johnson B."/>
            <person name="Oliveira R."/>
            <person name="Leite L."/>
            <person name="Pylro V."/>
            <person name="Nunes G.L."/>
            <person name="Tzotzos G."/>
            <person name="Fernandes G.R."/>
            <person name="Dutra J."/>
            <person name="Orellana S.C."/>
            <person name="Oliveira G."/>
        </authorList>
    </citation>
    <scope>NUCLEOTIDE SEQUENCE [LARGE SCALE GENOMIC DNA]</scope>
    <source>
        <strain evidence="3">ITV01</strain>
    </source>
</reference>
<comment type="caution">
    <text evidence="2">The sequence shown here is derived from an EMBL/GenBank/DDBJ whole genome shotgun (WGS) entry which is preliminary data.</text>
</comment>
<dbReference type="Pfam" id="PF05050">
    <property type="entry name" value="Methyltransf_21"/>
    <property type="match status" value="1"/>
</dbReference>
<keyword evidence="3" id="KW-1185">Reference proteome</keyword>
<dbReference type="InterPro" id="IPR053188">
    <property type="entry name" value="FkbM_Methyltransferase"/>
</dbReference>
<dbReference type="PANTHER" id="PTHR36973">
    <property type="entry name" value="SLL1456 PROTEIN-RELATED"/>
    <property type="match status" value="1"/>
</dbReference>
<dbReference type="EMBL" id="LPVJ01000038">
    <property type="protein sequence ID" value="KUO95728.1"/>
    <property type="molecule type" value="Genomic_DNA"/>
</dbReference>
<dbReference type="InterPro" id="IPR006342">
    <property type="entry name" value="FkbM_mtfrase"/>
</dbReference>
<evidence type="ECO:0000313" key="2">
    <source>
        <dbReference type="EMBL" id="KUO95728.1"/>
    </source>
</evidence>
<accession>A0A101XQK9</accession>
<name>A0A101XQK9_9BACL</name>
<dbReference type="NCBIfam" id="TIGR01444">
    <property type="entry name" value="fkbM_fam"/>
    <property type="match status" value="1"/>
</dbReference>
<dbReference type="Gene3D" id="3.40.50.150">
    <property type="entry name" value="Vaccinia Virus protein VP39"/>
    <property type="match status" value="1"/>
</dbReference>
<dbReference type="SUPFAM" id="SSF53335">
    <property type="entry name" value="S-adenosyl-L-methionine-dependent methyltransferases"/>
    <property type="match status" value="1"/>
</dbReference>
<proteinExistence type="predicted"/>
<organism evidence="2 3">
    <name type="scientific">Ferroacidibacillus organovorans</name>
    <dbReference type="NCBI Taxonomy" id="1765683"/>
    <lineage>
        <taxon>Bacteria</taxon>
        <taxon>Bacillati</taxon>
        <taxon>Bacillota</taxon>
        <taxon>Bacilli</taxon>
        <taxon>Bacillales</taxon>
        <taxon>Alicyclobacillaceae</taxon>
        <taxon>Ferroacidibacillus</taxon>
    </lineage>
</organism>
<dbReference type="GO" id="GO:0008171">
    <property type="term" value="F:O-methyltransferase activity"/>
    <property type="evidence" value="ECO:0007669"/>
    <property type="project" value="TreeGrafter"/>
</dbReference>
<protein>
    <recommendedName>
        <fullName evidence="1">Methyltransferase FkbM domain-containing protein</fullName>
    </recommendedName>
</protein>
<sequence>MNDKVCLVDVGANPIDGDAPYKEMLRHGHCRLVGFEPQETARALLNQRKSEYEEYLPYVIGNGQRANLYVCHGSGMTSTLKPDPSRLALFNGFLGLGQVEQVFEVDTKRLDDVTEIERIDYLKIDIQGGELTVFQSSPKQMENVVMIHTEISFMPLYEQQPSFGVLDLELRAQGFVPHAMAALKYWPISPMIVNGDPTRPMNQLLEGDMIYVRDFMKEENMTVVQWKRLAYLAHHLYRSYDLSVRCILAAERLGGLSEGTVNHYMTLLQNEQRLR</sequence>
<gene>
    <name evidence="2" type="ORF">ATW55_13155</name>
</gene>
<evidence type="ECO:0000259" key="1">
    <source>
        <dbReference type="Pfam" id="PF05050"/>
    </source>
</evidence>
<dbReference type="AlphaFoldDB" id="A0A101XQK9"/>
<feature type="domain" description="Methyltransferase FkbM" evidence="1">
    <location>
        <begin position="9"/>
        <end position="176"/>
    </location>
</feature>
<dbReference type="PANTHER" id="PTHR36973:SF4">
    <property type="entry name" value="NODULATION PROTEIN"/>
    <property type="match status" value="1"/>
</dbReference>
<dbReference type="InterPro" id="IPR029063">
    <property type="entry name" value="SAM-dependent_MTases_sf"/>
</dbReference>